<comment type="pathway">
    <text evidence="2">Siderophore biosynthesis; mycobactin biosynthesis.</text>
</comment>
<evidence type="ECO:0000256" key="2">
    <source>
        <dbReference type="ARBA" id="ARBA00005102"/>
    </source>
</evidence>
<dbReference type="PANTHER" id="PTHR31438">
    <property type="entry name" value="LYSINE N-ACYLTRANSFERASE C17G9.06C-RELATED"/>
    <property type="match status" value="1"/>
</dbReference>
<dbReference type="EMBL" id="CP011853">
    <property type="protein sequence ID" value="ALG86109.1"/>
    <property type="molecule type" value="Genomic_DNA"/>
</dbReference>
<evidence type="ECO:0000256" key="1">
    <source>
        <dbReference type="ARBA" id="ARBA00003818"/>
    </source>
</evidence>
<dbReference type="Pfam" id="PF13523">
    <property type="entry name" value="Acetyltransf_8"/>
    <property type="match status" value="1"/>
</dbReference>
<dbReference type="Proteomes" id="UP000063789">
    <property type="component" value="Chromosome"/>
</dbReference>
<dbReference type="PANTHER" id="PTHR31438:SF1">
    <property type="entry name" value="LYSINE N-ACYLTRANSFERASE C17G9.06C-RELATED"/>
    <property type="match status" value="1"/>
</dbReference>
<dbReference type="InterPro" id="IPR019432">
    <property type="entry name" value="Acyltransferase_MbtK/IucB-like"/>
</dbReference>
<dbReference type="OrthoDB" id="9087497at2"/>
<reference evidence="7 8" key="2">
    <citation type="journal article" date="2017" name="Int. J. Syst. Evol. Microbiol.">
        <title>Gordonia phthalatica sp. nov., a di-n-butyl phthalate-degrading bacterium isolated from activated sludge.</title>
        <authorList>
            <person name="Jin D."/>
            <person name="Kong X."/>
            <person name="Jia M."/>
            <person name="Yu X."/>
            <person name="Wang X."/>
            <person name="Zhuang X."/>
            <person name="Deng Y."/>
            <person name="Bai Z."/>
        </authorList>
    </citation>
    <scope>NUCLEOTIDE SEQUENCE [LARGE SCALE GENOMIC DNA]</scope>
    <source>
        <strain evidence="7 8">QH-11</strain>
    </source>
</reference>
<gene>
    <name evidence="7" type="ORF">ACH46_18420</name>
</gene>
<dbReference type="KEGG" id="goq:ACH46_18420"/>
<dbReference type="InterPro" id="IPR000182">
    <property type="entry name" value="GNAT_dom"/>
</dbReference>
<evidence type="ECO:0000313" key="8">
    <source>
        <dbReference type="Proteomes" id="UP000063789"/>
    </source>
</evidence>
<evidence type="ECO:0000256" key="4">
    <source>
        <dbReference type="ARBA" id="ARBA00023251"/>
    </source>
</evidence>
<dbReference type="STRING" id="1136941.ACH46_18420"/>
<reference evidence="8" key="1">
    <citation type="submission" date="2015-06" db="EMBL/GenBank/DDBJ databases">
        <title>Complete genome sequence and metabolic analysis of phthalate degradation pathway in Gordonia sp. QH-11.</title>
        <authorList>
            <person name="Jin D."/>
            <person name="Kong X."/>
            <person name="Bai Z."/>
        </authorList>
    </citation>
    <scope>NUCLEOTIDE SEQUENCE [LARGE SCALE GENOMIC DNA]</scope>
    <source>
        <strain evidence="8">QH-11</strain>
    </source>
</reference>
<dbReference type="AlphaFoldDB" id="A0A0N9NCB8"/>
<feature type="domain" description="N-acetyltransferase" evidence="6">
    <location>
        <begin position="34"/>
        <end position="203"/>
    </location>
</feature>
<comment type="function">
    <text evidence="1">Acyltransferase required for the direct transfer of medium- to long-chain fatty acyl moieties from a carrier protein (MbtL) on to the epsilon-amino group of lysine residue in the mycobactin core.</text>
</comment>
<keyword evidence="4" id="KW-0046">Antibiotic resistance</keyword>
<evidence type="ECO:0000259" key="6">
    <source>
        <dbReference type="PROSITE" id="PS51186"/>
    </source>
</evidence>
<keyword evidence="8" id="KW-1185">Reference proteome</keyword>
<keyword evidence="7" id="KW-0808">Transferase</keyword>
<dbReference type="Gene3D" id="3.40.630.30">
    <property type="match status" value="1"/>
</dbReference>
<sequence length="204" mass="22842">MTVQPYAIAREIVDVPDAVVTAGPPPVPMIDGDFALRLVDPTGSDPERLQEWFARPHLVQTWEQEWDAARWRADAAHRLAGDYSRPVVFSRNGIDVGYLEIYRVARDEIARLYDVHPHDLGLHVATADPDLLGRGLVSGLIRQLAEALLDADPACPRIAVEPASDNAPMRRALVKRGWTDHGEFQVRPERRIALHLLEREVLTA</sequence>
<name>A0A0N9NCB8_9ACTN</name>
<proteinExistence type="predicted"/>
<dbReference type="SUPFAM" id="SSF55729">
    <property type="entry name" value="Acyl-CoA N-acyltransferases (Nat)"/>
    <property type="match status" value="1"/>
</dbReference>
<dbReference type="InterPro" id="IPR016181">
    <property type="entry name" value="Acyl_CoA_acyltransferase"/>
</dbReference>
<dbReference type="SMART" id="SM01006">
    <property type="entry name" value="AlcB"/>
    <property type="match status" value="1"/>
</dbReference>
<dbReference type="PROSITE" id="PS51186">
    <property type="entry name" value="GNAT"/>
    <property type="match status" value="1"/>
</dbReference>
<accession>A0A0N9NCB8</accession>
<dbReference type="GO" id="GO:0046677">
    <property type="term" value="P:response to antibiotic"/>
    <property type="evidence" value="ECO:0007669"/>
    <property type="project" value="UniProtKB-KW"/>
</dbReference>
<dbReference type="GO" id="GO:0019290">
    <property type="term" value="P:siderophore biosynthetic process"/>
    <property type="evidence" value="ECO:0007669"/>
    <property type="project" value="InterPro"/>
</dbReference>
<protein>
    <recommendedName>
        <fullName evidence="3">Lysine N-acyltransferase MbtK</fullName>
    </recommendedName>
    <alternativeName>
        <fullName evidence="5">Mycobactin synthase protein K</fullName>
    </alternativeName>
</protein>
<dbReference type="PATRIC" id="fig|1136941.3.peg.3769"/>
<dbReference type="GO" id="GO:0016410">
    <property type="term" value="F:N-acyltransferase activity"/>
    <property type="evidence" value="ECO:0007669"/>
    <property type="project" value="TreeGrafter"/>
</dbReference>
<evidence type="ECO:0000313" key="7">
    <source>
        <dbReference type="EMBL" id="ALG86109.1"/>
    </source>
</evidence>
<evidence type="ECO:0000256" key="5">
    <source>
        <dbReference type="ARBA" id="ARBA00031122"/>
    </source>
</evidence>
<dbReference type="UniPathway" id="UPA00011"/>
<dbReference type="RefSeq" id="WP_062394209.1">
    <property type="nucleotide sequence ID" value="NZ_CP011853.1"/>
</dbReference>
<evidence type="ECO:0000256" key="3">
    <source>
        <dbReference type="ARBA" id="ARBA00020586"/>
    </source>
</evidence>
<organism evidence="7 8">
    <name type="scientific">Gordonia phthalatica</name>
    <dbReference type="NCBI Taxonomy" id="1136941"/>
    <lineage>
        <taxon>Bacteria</taxon>
        <taxon>Bacillati</taxon>
        <taxon>Actinomycetota</taxon>
        <taxon>Actinomycetes</taxon>
        <taxon>Mycobacteriales</taxon>
        <taxon>Gordoniaceae</taxon>
        <taxon>Gordonia</taxon>
    </lineage>
</organism>